<dbReference type="Gene3D" id="3.30.2310.20">
    <property type="entry name" value="RelE-like"/>
    <property type="match status" value="1"/>
</dbReference>
<gene>
    <name evidence="2" type="ORF">SAMN06296008_1099</name>
</gene>
<dbReference type="EMBL" id="FWXJ01000009">
    <property type="protein sequence ID" value="SMC60842.1"/>
    <property type="molecule type" value="Genomic_DNA"/>
</dbReference>
<evidence type="ECO:0000256" key="1">
    <source>
        <dbReference type="ARBA" id="ARBA00022649"/>
    </source>
</evidence>
<organism evidence="2 3">
    <name type="scientific">Polynucleobacter kasalickyi</name>
    <dbReference type="NCBI Taxonomy" id="1938817"/>
    <lineage>
        <taxon>Bacteria</taxon>
        <taxon>Pseudomonadati</taxon>
        <taxon>Pseudomonadota</taxon>
        <taxon>Betaproteobacteria</taxon>
        <taxon>Burkholderiales</taxon>
        <taxon>Burkholderiaceae</taxon>
        <taxon>Polynucleobacter</taxon>
    </lineage>
</organism>
<keyword evidence="3" id="KW-1185">Reference proteome</keyword>
<keyword evidence="1" id="KW-1277">Toxin-antitoxin system</keyword>
<dbReference type="InterPro" id="IPR035093">
    <property type="entry name" value="RelE/ParE_toxin_dom_sf"/>
</dbReference>
<dbReference type="AlphaFoldDB" id="A0A1W2AK02"/>
<evidence type="ECO:0000313" key="2">
    <source>
        <dbReference type="EMBL" id="SMC60842.1"/>
    </source>
</evidence>
<dbReference type="RefSeq" id="WP_084283803.1">
    <property type="nucleotide sequence ID" value="NZ_FWXJ01000009.1"/>
</dbReference>
<dbReference type="InterPro" id="IPR007712">
    <property type="entry name" value="RelE/ParE_toxin"/>
</dbReference>
<proteinExistence type="predicted"/>
<protein>
    <submittedName>
        <fullName evidence="2">Plasmid stabilization system protein ParE</fullName>
    </submittedName>
</protein>
<accession>A0A1W2AK02</accession>
<dbReference type="Pfam" id="PF05016">
    <property type="entry name" value="ParE_toxin"/>
    <property type="match status" value="1"/>
</dbReference>
<dbReference type="OrthoDB" id="121597at2"/>
<dbReference type="STRING" id="1938817.SAMN06296008_1099"/>
<dbReference type="Proteomes" id="UP000192708">
    <property type="component" value="Unassembled WGS sequence"/>
</dbReference>
<reference evidence="2 3" key="1">
    <citation type="submission" date="2017-04" db="EMBL/GenBank/DDBJ databases">
        <authorList>
            <person name="Afonso C.L."/>
            <person name="Miller P.J."/>
            <person name="Scott M.A."/>
            <person name="Spackman E."/>
            <person name="Goraichik I."/>
            <person name="Dimitrov K.M."/>
            <person name="Suarez D.L."/>
            <person name="Swayne D.E."/>
        </authorList>
    </citation>
    <scope>NUCLEOTIDE SEQUENCE [LARGE SCALE GENOMIC DNA]</scope>
    <source>
        <strain evidence="2 3">VK13</strain>
    </source>
</reference>
<evidence type="ECO:0000313" key="3">
    <source>
        <dbReference type="Proteomes" id="UP000192708"/>
    </source>
</evidence>
<name>A0A1W2AK02_9BURK</name>
<sequence>MPQVRLSVRARSDLLRLHKFLVHKDVNVANRAMITIRDAFLLLNNAPMIGRPVLDREELRELVIDFGADGYMALYRFEPALDVLTILAIKHQREDDYN</sequence>